<dbReference type="Pfam" id="PF13334">
    <property type="entry name" value="DUF4094"/>
    <property type="match status" value="1"/>
</dbReference>
<feature type="transmembrane region" description="Helical" evidence="2">
    <location>
        <begin position="29"/>
        <end position="49"/>
    </location>
</feature>
<dbReference type="Proteomes" id="UP000325577">
    <property type="component" value="Linkage Group LG6"/>
</dbReference>
<keyword evidence="5" id="KW-1185">Reference proteome</keyword>
<reference evidence="4 5" key="1">
    <citation type="submission" date="2019-09" db="EMBL/GenBank/DDBJ databases">
        <title>A chromosome-level genome assembly of the Chinese tupelo Nyssa sinensis.</title>
        <authorList>
            <person name="Yang X."/>
            <person name="Kang M."/>
            <person name="Yang Y."/>
            <person name="Xiong H."/>
            <person name="Wang M."/>
            <person name="Zhang Z."/>
            <person name="Wang Z."/>
            <person name="Wu H."/>
            <person name="Ma T."/>
            <person name="Liu J."/>
            <person name="Xi Z."/>
        </authorList>
    </citation>
    <scope>NUCLEOTIDE SEQUENCE [LARGE SCALE GENOMIC DNA]</scope>
    <source>
        <strain evidence="4">J267</strain>
        <tissue evidence="4">Leaf</tissue>
    </source>
</reference>
<feature type="region of interest" description="Disordered" evidence="1">
    <location>
        <begin position="1"/>
        <end position="21"/>
    </location>
</feature>
<evidence type="ECO:0000256" key="2">
    <source>
        <dbReference type="SAM" id="Phobius"/>
    </source>
</evidence>
<name>A0A5J4ZMJ0_9ASTE</name>
<proteinExistence type="predicted"/>
<dbReference type="EMBL" id="CM018049">
    <property type="protein sequence ID" value="KAA8520073.1"/>
    <property type="molecule type" value="Genomic_DNA"/>
</dbReference>
<keyword evidence="2" id="KW-0472">Membrane</keyword>
<evidence type="ECO:0000256" key="1">
    <source>
        <dbReference type="SAM" id="MobiDB-lite"/>
    </source>
</evidence>
<protein>
    <recommendedName>
        <fullName evidence="3">DUF4094 domain-containing protein</fullName>
    </recommendedName>
</protein>
<keyword evidence="2" id="KW-1133">Transmembrane helix</keyword>
<feature type="domain" description="DUF4094" evidence="3">
    <location>
        <begin position="26"/>
        <end position="63"/>
    </location>
</feature>
<sequence>MKEEKSKMSLKSRGFGGDLSSKSVVSRNWALLLYLACFCAGMLFTNRIWMMPEANGIGRATENKDERITLDS</sequence>
<dbReference type="InterPro" id="IPR025298">
    <property type="entry name" value="DUF4094"/>
</dbReference>
<organism evidence="4 5">
    <name type="scientific">Nyssa sinensis</name>
    <dbReference type="NCBI Taxonomy" id="561372"/>
    <lineage>
        <taxon>Eukaryota</taxon>
        <taxon>Viridiplantae</taxon>
        <taxon>Streptophyta</taxon>
        <taxon>Embryophyta</taxon>
        <taxon>Tracheophyta</taxon>
        <taxon>Spermatophyta</taxon>
        <taxon>Magnoliopsida</taxon>
        <taxon>eudicotyledons</taxon>
        <taxon>Gunneridae</taxon>
        <taxon>Pentapetalae</taxon>
        <taxon>asterids</taxon>
        <taxon>Cornales</taxon>
        <taxon>Nyssaceae</taxon>
        <taxon>Nyssa</taxon>
    </lineage>
</organism>
<dbReference type="AlphaFoldDB" id="A0A5J4ZMJ0"/>
<evidence type="ECO:0000313" key="4">
    <source>
        <dbReference type="EMBL" id="KAA8520073.1"/>
    </source>
</evidence>
<gene>
    <name evidence="4" type="ORF">F0562_014329</name>
</gene>
<evidence type="ECO:0000313" key="5">
    <source>
        <dbReference type="Proteomes" id="UP000325577"/>
    </source>
</evidence>
<accession>A0A5J4ZMJ0</accession>
<evidence type="ECO:0000259" key="3">
    <source>
        <dbReference type="Pfam" id="PF13334"/>
    </source>
</evidence>
<keyword evidence="2" id="KW-0812">Transmembrane</keyword>